<name>A0A2T2XGH2_9FIRM</name>
<dbReference type="Pfam" id="PF06725">
    <property type="entry name" value="3D"/>
    <property type="match status" value="1"/>
</dbReference>
<evidence type="ECO:0000256" key="1">
    <source>
        <dbReference type="ARBA" id="ARBA00022729"/>
    </source>
</evidence>
<dbReference type="InterPro" id="IPR007137">
    <property type="entry name" value="DUF348"/>
</dbReference>
<dbReference type="Proteomes" id="UP000242972">
    <property type="component" value="Unassembled WGS sequence"/>
</dbReference>
<proteinExistence type="predicted"/>
<dbReference type="Gene3D" id="2.20.230.10">
    <property type="entry name" value="Resuscitation-promoting factor rpfb"/>
    <property type="match status" value="1"/>
</dbReference>
<dbReference type="GO" id="GO:0009254">
    <property type="term" value="P:peptidoglycan turnover"/>
    <property type="evidence" value="ECO:0007669"/>
    <property type="project" value="InterPro"/>
</dbReference>
<comment type="caution">
    <text evidence="3">The sequence shown here is derived from an EMBL/GenBank/DDBJ whole genome shotgun (WGS) entry which is preliminary data.</text>
</comment>
<dbReference type="GO" id="GO:0019867">
    <property type="term" value="C:outer membrane"/>
    <property type="evidence" value="ECO:0007669"/>
    <property type="project" value="InterPro"/>
</dbReference>
<dbReference type="EMBL" id="PXYW01000018">
    <property type="protein sequence ID" value="PSR33605.1"/>
    <property type="molecule type" value="Genomic_DNA"/>
</dbReference>
<dbReference type="AlphaFoldDB" id="A0A2T2XGH2"/>
<gene>
    <name evidence="3" type="ORF">C7B46_09180</name>
</gene>
<evidence type="ECO:0000313" key="3">
    <source>
        <dbReference type="EMBL" id="PSR33605.1"/>
    </source>
</evidence>
<dbReference type="InterPro" id="IPR011098">
    <property type="entry name" value="G5_dom"/>
</dbReference>
<dbReference type="PANTHER" id="PTHR39160:SF4">
    <property type="entry name" value="RESUSCITATION-PROMOTING FACTOR RPFB"/>
    <property type="match status" value="1"/>
</dbReference>
<dbReference type="SMART" id="SM01208">
    <property type="entry name" value="G5"/>
    <property type="match status" value="1"/>
</dbReference>
<feature type="domain" description="G5" evidence="2">
    <location>
        <begin position="136"/>
        <end position="216"/>
    </location>
</feature>
<accession>A0A2T2XGH2</accession>
<reference evidence="3 4" key="1">
    <citation type="journal article" date="2014" name="BMC Genomics">
        <title>Comparison of environmental and isolate Sulfobacillus genomes reveals diverse carbon, sulfur, nitrogen, and hydrogen metabolisms.</title>
        <authorList>
            <person name="Justice N.B."/>
            <person name="Norman A."/>
            <person name="Brown C.T."/>
            <person name="Singh A."/>
            <person name="Thomas B.C."/>
            <person name="Banfield J.F."/>
        </authorList>
    </citation>
    <scope>NUCLEOTIDE SEQUENCE [LARGE SCALE GENOMIC DNA]</scope>
    <source>
        <strain evidence="3">AMDSBA4</strain>
    </source>
</reference>
<dbReference type="InterPro" id="IPR010611">
    <property type="entry name" value="3D_dom"/>
</dbReference>
<keyword evidence="1" id="KW-0732">Signal</keyword>
<dbReference type="Gene3D" id="2.40.40.10">
    <property type="entry name" value="RlpA-like domain"/>
    <property type="match status" value="1"/>
</dbReference>
<dbReference type="PANTHER" id="PTHR39160">
    <property type="entry name" value="CELL WALL-BINDING PROTEIN YOCH"/>
    <property type="match status" value="1"/>
</dbReference>
<dbReference type="GO" id="GO:0004553">
    <property type="term" value="F:hydrolase activity, hydrolyzing O-glycosyl compounds"/>
    <property type="evidence" value="ECO:0007669"/>
    <property type="project" value="InterPro"/>
</dbReference>
<dbReference type="Pfam" id="PF03990">
    <property type="entry name" value="DUF348"/>
    <property type="match status" value="2"/>
</dbReference>
<dbReference type="InterPro" id="IPR051933">
    <property type="entry name" value="Resuscitation_pf_RpfB"/>
</dbReference>
<organism evidence="3 4">
    <name type="scientific">Sulfobacillus benefaciens</name>
    <dbReference type="NCBI Taxonomy" id="453960"/>
    <lineage>
        <taxon>Bacteria</taxon>
        <taxon>Bacillati</taxon>
        <taxon>Bacillota</taxon>
        <taxon>Clostridia</taxon>
        <taxon>Eubacteriales</taxon>
        <taxon>Clostridiales Family XVII. Incertae Sedis</taxon>
        <taxon>Sulfobacillus</taxon>
    </lineage>
</organism>
<evidence type="ECO:0000259" key="2">
    <source>
        <dbReference type="PROSITE" id="PS51109"/>
    </source>
</evidence>
<sequence length="319" mass="35413">MWFLGAAAATAIGTGLVATQLRHVDITYYRPQGERTIKFWTFRTTVRRILAEAKIPINTHNFVSQGLSQKVSGNISLYVKQAVPIWIRTAHRHFQYWTTDYRVRDILQTLKIHLGPLDSVYPGLNRDVSAGARLDVIRRWLSDKTVTASLPFATEYQPDPTLFQGHDEIKTPGQSGEKVTTVQVLYQDGRPVSQKILASRVVKAPRNRVVLYGTSQLVARGGQVVQFSQEISMVSTGYWPDPSWSNGYTATGLKAQYGVVAVDPAVIPLGTRLYIPGYGFAIAADTGSAIVGDRIDLCFNSGWQAINWGVRDVTVFILN</sequence>
<dbReference type="CDD" id="cd22786">
    <property type="entry name" value="DPBB_YuiC-like"/>
    <property type="match status" value="1"/>
</dbReference>
<dbReference type="SUPFAM" id="SSF50685">
    <property type="entry name" value="Barwin-like endoglucanases"/>
    <property type="match status" value="1"/>
</dbReference>
<dbReference type="Pfam" id="PF07501">
    <property type="entry name" value="G5"/>
    <property type="match status" value="1"/>
</dbReference>
<protein>
    <recommendedName>
        <fullName evidence="2">G5 domain-containing protein</fullName>
    </recommendedName>
</protein>
<dbReference type="PROSITE" id="PS51109">
    <property type="entry name" value="G5"/>
    <property type="match status" value="1"/>
</dbReference>
<evidence type="ECO:0000313" key="4">
    <source>
        <dbReference type="Proteomes" id="UP000242972"/>
    </source>
</evidence>
<dbReference type="InterPro" id="IPR036908">
    <property type="entry name" value="RlpA-like_sf"/>
</dbReference>